<accession>A0A0P1AH63</accession>
<reference evidence="2" key="1">
    <citation type="submission" date="2014-09" db="EMBL/GenBank/DDBJ databases">
        <authorList>
            <person name="Sharma Rahul"/>
            <person name="Thines Marco"/>
        </authorList>
    </citation>
    <scope>NUCLEOTIDE SEQUENCE [LARGE SCALE GENOMIC DNA]</scope>
</reference>
<keyword evidence="2" id="KW-1185">Reference proteome</keyword>
<proteinExistence type="predicted"/>
<dbReference type="EMBL" id="CCYD01000468">
    <property type="protein sequence ID" value="CEG40004.1"/>
    <property type="molecule type" value="Genomic_DNA"/>
</dbReference>
<dbReference type="Proteomes" id="UP000054928">
    <property type="component" value="Unassembled WGS sequence"/>
</dbReference>
<sequence>MDDLLVIVPIEEAVNSLEEKTRQMDGNATIYHKLNETPVPQGTGAIHAQAIAILQRFLKKFRVLKLETCMAYSTYFLKQLENWCDAHFTAYEVDRKPVTLDVSP</sequence>
<dbReference type="AlphaFoldDB" id="A0A0P1AH63"/>
<name>A0A0P1AH63_PLAHL</name>
<protein>
    <submittedName>
        <fullName evidence="1">Uncharacterized protein</fullName>
    </submittedName>
</protein>
<evidence type="ECO:0000313" key="2">
    <source>
        <dbReference type="Proteomes" id="UP000054928"/>
    </source>
</evidence>
<dbReference type="RefSeq" id="XP_024576373.1">
    <property type="nucleotide sequence ID" value="XM_024725614.1"/>
</dbReference>
<evidence type="ECO:0000313" key="1">
    <source>
        <dbReference type="EMBL" id="CEG40004.1"/>
    </source>
</evidence>
<organism evidence="1 2">
    <name type="scientific">Plasmopara halstedii</name>
    <name type="common">Downy mildew of sunflower</name>
    <dbReference type="NCBI Taxonomy" id="4781"/>
    <lineage>
        <taxon>Eukaryota</taxon>
        <taxon>Sar</taxon>
        <taxon>Stramenopiles</taxon>
        <taxon>Oomycota</taxon>
        <taxon>Peronosporomycetes</taxon>
        <taxon>Peronosporales</taxon>
        <taxon>Peronosporaceae</taxon>
        <taxon>Plasmopara</taxon>
    </lineage>
</organism>
<dbReference type="GeneID" id="36405282"/>